<feature type="compositionally biased region" description="Gly residues" evidence="1">
    <location>
        <begin position="1"/>
        <end position="12"/>
    </location>
</feature>
<protein>
    <submittedName>
        <fullName evidence="2">Uncharacterized protein</fullName>
    </submittedName>
</protein>
<dbReference type="Proteomes" id="UP000620156">
    <property type="component" value="Unassembled WGS sequence"/>
</dbReference>
<evidence type="ECO:0000313" key="2">
    <source>
        <dbReference type="EMBL" id="GGQ81962.1"/>
    </source>
</evidence>
<accession>A0A918EWE7</accession>
<evidence type="ECO:0000256" key="1">
    <source>
        <dbReference type="SAM" id="MobiDB-lite"/>
    </source>
</evidence>
<reference evidence="2" key="1">
    <citation type="journal article" date="2014" name="Int. J. Syst. Evol. Microbiol.">
        <title>Complete genome sequence of Corynebacterium casei LMG S-19264T (=DSM 44701T), isolated from a smear-ripened cheese.</title>
        <authorList>
            <consortium name="US DOE Joint Genome Institute (JGI-PGF)"/>
            <person name="Walter F."/>
            <person name="Albersmeier A."/>
            <person name="Kalinowski J."/>
            <person name="Ruckert C."/>
        </authorList>
    </citation>
    <scope>NUCLEOTIDE SEQUENCE</scope>
    <source>
        <strain evidence="2">JCM 3131</strain>
    </source>
</reference>
<feature type="region of interest" description="Disordered" evidence="1">
    <location>
        <begin position="1"/>
        <end position="72"/>
    </location>
</feature>
<comment type="caution">
    <text evidence="2">The sequence shown here is derived from an EMBL/GenBank/DDBJ whole genome shotgun (WGS) entry which is preliminary data.</text>
</comment>
<dbReference type="AlphaFoldDB" id="A0A918EWE7"/>
<name>A0A918EWE7_9ACTN</name>
<dbReference type="EMBL" id="BMQK01000019">
    <property type="protein sequence ID" value="GGQ81962.1"/>
    <property type="molecule type" value="Genomic_DNA"/>
</dbReference>
<gene>
    <name evidence="2" type="ORF">GCM10010145_59440</name>
</gene>
<evidence type="ECO:0000313" key="3">
    <source>
        <dbReference type="Proteomes" id="UP000620156"/>
    </source>
</evidence>
<proteinExistence type="predicted"/>
<organism evidence="2 3">
    <name type="scientific">Streptomyces ruber</name>
    <dbReference type="NCBI Taxonomy" id="83378"/>
    <lineage>
        <taxon>Bacteria</taxon>
        <taxon>Bacillati</taxon>
        <taxon>Actinomycetota</taxon>
        <taxon>Actinomycetes</taxon>
        <taxon>Kitasatosporales</taxon>
        <taxon>Streptomycetaceae</taxon>
        <taxon>Streptomyces</taxon>
    </lineage>
</organism>
<sequence length="93" mass="9799">MSGPHGVQGVGLKGAISCRPTDRRNPLASDTEEAHDSDRAGRRVLLPLSAGVGSPRTVPEQPGVSFSRRGGYAQPEAKTLTAWLPELWPGPDA</sequence>
<reference evidence="2" key="2">
    <citation type="submission" date="2020-09" db="EMBL/GenBank/DDBJ databases">
        <authorList>
            <person name="Sun Q."/>
            <person name="Ohkuma M."/>
        </authorList>
    </citation>
    <scope>NUCLEOTIDE SEQUENCE</scope>
    <source>
        <strain evidence="2">JCM 3131</strain>
    </source>
</reference>
<feature type="compositionally biased region" description="Basic and acidic residues" evidence="1">
    <location>
        <begin position="32"/>
        <end position="41"/>
    </location>
</feature>
<keyword evidence="3" id="KW-1185">Reference proteome</keyword>